<dbReference type="PANTHER" id="PTHR47163:SF2">
    <property type="entry name" value="SI:DKEY-17M8.2"/>
    <property type="match status" value="1"/>
</dbReference>
<accession>A0A1F5V5B5</accession>
<dbReference type="EMBL" id="MFGW01000244">
    <property type="protein sequence ID" value="OGF58606.1"/>
    <property type="molecule type" value="Genomic_DNA"/>
</dbReference>
<dbReference type="PANTHER" id="PTHR47163">
    <property type="entry name" value="DDE_TNP_IS1595 DOMAIN-CONTAINING PROTEIN"/>
    <property type="match status" value="1"/>
</dbReference>
<gene>
    <name evidence="2" type="ORF">A2Y62_08020</name>
</gene>
<dbReference type="NCBIfam" id="NF033547">
    <property type="entry name" value="transpos_IS1595"/>
    <property type="match status" value="1"/>
</dbReference>
<dbReference type="InterPro" id="IPR024442">
    <property type="entry name" value="Transposase_Zn_ribbon"/>
</dbReference>
<comment type="caution">
    <text evidence="2">The sequence shown here is derived from an EMBL/GenBank/DDBJ whole genome shotgun (WGS) entry which is preliminary data.</text>
</comment>
<reference evidence="2 3" key="1">
    <citation type="journal article" date="2016" name="Nat. Commun.">
        <title>Thousands of microbial genomes shed light on interconnected biogeochemical processes in an aquifer system.</title>
        <authorList>
            <person name="Anantharaman K."/>
            <person name="Brown C.T."/>
            <person name="Hug L.A."/>
            <person name="Sharon I."/>
            <person name="Castelle C.J."/>
            <person name="Probst A.J."/>
            <person name="Thomas B.C."/>
            <person name="Singh A."/>
            <person name="Wilkins M.J."/>
            <person name="Karaoz U."/>
            <person name="Brodie E.L."/>
            <person name="Williams K.H."/>
            <person name="Hubbard S.S."/>
            <person name="Banfield J.F."/>
        </authorList>
    </citation>
    <scope>NUCLEOTIDE SEQUENCE [LARGE SCALE GENOMIC DNA]</scope>
</reference>
<protein>
    <recommendedName>
        <fullName evidence="1">ISXO2-like transposase domain-containing protein</fullName>
    </recommendedName>
</protein>
<evidence type="ECO:0000313" key="3">
    <source>
        <dbReference type="Proteomes" id="UP000178943"/>
    </source>
</evidence>
<evidence type="ECO:0000313" key="2">
    <source>
        <dbReference type="EMBL" id="OGF58606.1"/>
    </source>
</evidence>
<dbReference type="STRING" id="1817863.A2Y62_08020"/>
<dbReference type="Pfam" id="PF12762">
    <property type="entry name" value="DDE_Tnp_IS1595"/>
    <property type="match status" value="1"/>
</dbReference>
<dbReference type="Pfam" id="PF12760">
    <property type="entry name" value="Zn_ribbon_IS1595"/>
    <property type="match status" value="1"/>
</dbReference>
<evidence type="ECO:0000259" key="1">
    <source>
        <dbReference type="SMART" id="SM01126"/>
    </source>
</evidence>
<name>A0A1F5V5B5_9BACT</name>
<feature type="domain" description="ISXO2-like transposase" evidence="1">
    <location>
        <begin position="149"/>
        <end position="299"/>
    </location>
</feature>
<dbReference type="InterPro" id="IPR024445">
    <property type="entry name" value="Tnp_ISXO2-like"/>
</dbReference>
<proteinExistence type="predicted"/>
<dbReference type="AlphaFoldDB" id="A0A1F5V5B5"/>
<organism evidence="2 3">
    <name type="scientific">Candidatus Fischerbacteria bacterium RBG_13_37_8</name>
    <dbReference type="NCBI Taxonomy" id="1817863"/>
    <lineage>
        <taxon>Bacteria</taxon>
        <taxon>Candidatus Fischeribacteriota</taxon>
    </lineage>
</organism>
<dbReference type="SMART" id="SM01126">
    <property type="entry name" value="DDE_Tnp_IS1595"/>
    <property type="match status" value="1"/>
</dbReference>
<dbReference type="Proteomes" id="UP000178943">
    <property type="component" value="Unassembled WGS sequence"/>
</dbReference>
<dbReference type="InterPro" id="IPR053164">
    <property type="entry name" value="IS1016-like_transposase"/>
</dbReference>
<sequence>MKHKQPVPTWLEKSLLPDGKRMSFASIIHFASAFNTDEKCLKYLVNLKWGAKGWQCPKCNNKEYSFISTRYLIKCKRCHYQCSFIADTIMRKTRKPLQLWFYAIWDISTRKQGISAMELKRQLGLKSYQTAWTWLQKIRMVMVEANRGKLKREVEVDETYMFTGKKKKKGRGLKGTTKTLIVCAVECVPGRKEGYAASGRTRMRVINSANAENLETFVNDHVENGATVHTDGWKGYLGLSSIGFHHIPHFPQTPKDQLLELPRVHRLFGNLKSWMKHTHKYVSRKHAQNYLNEFIFRFDARRDPLGAFNYVLYNAVLVKPRIYSKFVRKGKLRYVNPLSYEAERRKMMRGIKI</sequence>